<keyword evidence="1" id="KW-0732">Signal</keyword>
<evidence type="ECO:0000256" key="1">
    <source>
        <dbReference type="SAM" id="SignalP"/>
    </source>
</evidence>
<proteinExistence type="predicted"/>
<dbReference type="EMBL" id="JAXAVX010000013">
    <property type="protein sequence ID" value="MDX8153373.1"/>
    <property type="molecule type" value="Genomic_DNA"/>
</dbReference>
<evidence type="ECO:0000313" key="2">
    <source>
        <dbReference type="EMBL" id="MDX8153373.1"/>
    </source>
</evidence>
<reference evidence="2 3" key="1">
    <citation type="submission" date="2023-11" db="EMBL/GenBank/DDBJ databases">
        <authorList>
            <person name="Xu M."/>
            <person name="Jiang T."/>
        </authorList>
    </citation>
    <scope>NUCLEOTIDE SEQUENCE [LARGE SCALE GENOMIC DNA]</scope>
    <source>
        <strain evidence="2 3">SD</strain>
    </source>
</reference>
<feature type="signal peptide" evidence="1">
    <location>
        <begin position="1"/>
        <end position="21"/>
    </location>
</feature>
<gene>
    <name evidence="2" type="ORF">SK069_17375</name>
</gene>
<sequence length="133" mass="14629">MPFPITRLATAMAVASLPLLAAVPAADAKRPVIRTCASVVVRPNLATAQGPVKVLRAATNIKARRVSCRTTRRLVGSMILQVAAVPQTWPDERSWWTQAGWSVAKARDPTAREGGTFAVQRRGGYRIWFTLWY</sequence>
<organism evidence="2 3">
    <name type="scientific">Patulibacter brassicae</name>
    <dbReference type="NCBI Taxonomy" id="1705717"/>
    <lineage>
        <taxon>Bacteria</taxon>
        <taxon>Bacillati</taxon>
        <taxon>Actinomycetota</taxon>
        <taxon>Thermoleophilia</taxon>
        <taxon>Solirubrobacterales</taxon>
        <taxon>Patulibacteraceae</taxon>
        <taxon>Patulibacter</taxon>
    </lineage>
</organism>
<accession>A0ABU4VNE1</accession>
<dbReference type="RefSeq" id="WP_319955524.1">
    <property type="nucleotide sequence ID" value="NZ_JAXAVX010000013.1"/>
</dbReference>
<name>A0ABU4VNE1_9ACTN</name>
<keyword evidence="3" id="KW-1185">Reference proteome</keyword>
<evidence type="ECO:0000313" key="3">
    <source>
        <dbReference type="Proteomes" id="UP001277761"/>
    </source>
</evidence>
<dbReference type="Proteomes" id="UP001277761">
    <property type="component" value="Unassembled WGS sequence"/>
</dbReference>
<protein>
    <submittedName>
        <fullName evidence="2">Uncharacterized protein</fullName>
    </submittedName>
</protein>
<comment type="caution">
    <text evidence="2">The sequence shown here is derived from an EMBL/GenBank/DDBJ whole genome shotgun (WGS) entry which is preliminary data.</text>
</comment>
<feature type="chain" id="PRO_5046747143" evidence="1">
    <location>
        <begin position="22"/>
        <end position="133"/>
    </location>
</feature>